<evidence type="ECO:0000259" key="9">
    <source>
        <dbReference type="Pfam" id="PF11203"/>
    </source>
</evidence>
<dbReference type="Proteomes" id="UP001298593">
    <property type="component" value="Unassembled WGS sequence"/>
</dbReference>
<dbReference type="InterPro" id="IPR050051">
    <property type="entry name" value="EccE_dom"/>
</dbReference>
<proteinExistence type="inferred from homology"/>
<keyword evidence="11" id="KW-1185">Reference proteome</keyword>
<comment type="caution">
    <text evidence="10">The sequence shown here is derived from an EMBL/GenBank/DDBJ whole genome shotgun (WGS) entry which is preliminary data.</text>
</comment>
<evidence type="ECO:0000256" key="1">
    <source>
        <dbReference type="ARBA" id="ARBA00004236"/>
    </source>
</evidence>
<comment type="subcellular location">
    <subcellularLocation>
        <location evidence="1">Cell membrane</location>
    </subcellularLocation>
</comment>
<keyword evidence="5 8" id="KW-1133">Transmembrane helix</keyword>
<name>A0ABU5XRN2_9MYCO</name>
<evidence type="ECO:0000256" key="6">
    <source>
        <dbReference type="ARBA" id="ARBA00023136"/>
    </source>
</evidence>
<dbReference type="InterPro" id="IPR021368">
    <property type="entry name" value="T7SS_EccE"/>
</dbReference>
<evidence type="ECO:0000313" key="11">
    <source>
        <dbReference type="Proteomes" id="UP001298593"/>
    </source>
</evidence>
<evidence type="ECO:0000256" key="8">
    <source>
        <dbReference type="SAM" id="Phobius"/>
    </source>
</evidence>
<gene>
    <name evidence="10" type="primary">eccE</name>
    <name evidence="10" type="ORF">KV113_02935</name>
</gene>
<dbReference type="RefSeq" id="WP_224976546.1">
    <property type="nucleotide sequence ID" value="NZ_JAYJJU010000002.1"/>
</dbReference>
<sequence length="394" mass="42806">MKAQHALGLNLSWTRVTTVFLIDMGILVLAGRWPGDPKAAMYVWWTGVGVAALVAIIALVTYRRMPISTMWAAWLGDQFVDPEAALTKGRTPAVDHHRKFGRESVGMREHQGHLVTVISVGGRAAGATGRHRRGGEPMSLPVERLAAGLRQFDVRLDSVDIVSVGTRSNPREAAGTDAADADIDENPTLPDHRDTWVVLRMDPQHNVNAVAARDSLASTLAAATERLAEEIDGRQLSARVVRADEFDAVDEAVLAGAEAAQLRHRLFRPRPEGHVTAFWMSPNDINEENIEHLWYPETSATVVTVRLAPGGGRTNGVSVLVRYHSAEKLSRGVRAALNRFVGRRQLDAVCASLPAPTAHRRMVVPGRDLQEGEHLPVSVDVVAEYASPASGARS</sequence>
<protein>
    <submittedName>
        <fullName evidence="10">Type VII secretion protein EccE</fullName>
    </submittedName>
</protein>
<comment type="similarity">
    <text evidence="2">Belongs to the EccE family.</text>
</comment>
<feature type="domain" description="Type VII secretion system protein EccE" evidence="9">
    <location>
        <begin position="190"/>
        <end position="279"/>
    </location>
</feature>
<keyword evidence="3" id="KW-1003">Cell membrane</keyword>
<reference evidence="10 11" key="1">
    <citation type="submission" date="2023-12" db="EMBL/GenBank/DDBJ databases">
        <title>Description of new species of Mycobacterium terrae complex isolated from sewage at the Sao Paulo Zoological Park Foundation in Brazil.</title>
        <authorList>
            <person name="Romagnoli C.L."/>
            <person name="Conceicao E.C."/>
            <person name="Machado E."/>
            <person name="Barreto L.B.P.F."/>
            <person name="Sharma A."/>
            <person name="Silva N.M."/>
            <person name="Marques L.E."/>
            <person name="Juliana M.A."/>
            <person name="Lourenco M.C.S."/>
            <person name="Digiampietri L.A."/>
            <person name="Suffys P.N."/>
            <person name="Viana-Niero C."/>
        </authorList>
    </citation>
    <scope>NUCLEOTIDE SEQUENCE [LARGE SCALE GENOMIC DNA]</scope>
    <source>
        <strain evidence="10 11">MYC340</strain>
    </source>
</reference>
<feature type="transmembrane region" description="Helical" evidence="8">
    <location>
        <begin position="12"/>
        <end position="30"/>
    </location>
</feature>
<evidence type="ECO:0000256" key="4">
    <source>
        <dbReference type="ARBA" id="ARBA00022692"/>
    </source>
</evidence>
<evidence type="ECO:0000256" key="7">
    <source>
        <dbReference type="SAM" id="MobiDB-lite"/>
    </source>
</evidence>
<organism evidence="10 11">
    <name type="scientific">[Mycobacterium] nativiensis</name>
    <dbReference type="NCBI Taxonomy" id="2855503"/>
    <lineage>
        <taxon>Bacteria</taxon>
        <taxon>Bacillati</taxon>
        <taxon>Actinomycetota</taxon>
        <taxon>Actinomycetes</taxon>
        <taxon>Mycobacteriales</taxon>
        <taxon>Mycobacteriaceae</taxon>
        <taxon>Mycolicibacter</taxon>
    </lineage>
</organism>
<evidence type="ECO:0000256" key="3">
    <source>
        <dbReference type="ARBA" id="ARBA00022475"/>
    </source>
</evidence>
<accession>A0ABU5XRN2</accession>
<evidence type="ECO:0000256" key="2">
    <source>
        <dbReference type="ARBA" id="ARBA00007759"/>
    </source>
</evidence>
<keyword evidence="4 8" id="KW-0812">Transmembrane</keyword>
<keyword evidence="6 8" id="KW-0472">Membrane</keyword>
<dbReference type="NCBIfam" id="TIGR03923">
    <property type="entry name" value="T7SS_EccE"/>
    <property type="match status" value="1"/>
</dbReference>
<feature type="region of interest" description="Disordered" evidence="7">
    <location>
        <begin position="167"/>
        <end position="189"/>
    </location>
</feature>
<dbReference type="EMBL" id="JAYJJU010000002">
    <property type="protein sequence ID" value="MEB3030502.1"/>
    <property type="molecule type" value="Genomic_DNA"/>
</dbReference>
<evidence type="ECO:0000256" key="5">
    <source>
        <dbReference type="ARBA" id="ARBA00022989"/>
    </source>
</evidence>
<dbReference type="Pfam" id="PF11203">
    <property type="entry name" value="EccE"/>
    <property type="match status" value="1"/>
</dbReference>
<feature type="transmembrane region" description="Helical" evidence="8">
    <location>
        <begin position="42"/>
        <end position="62"/>
    </location>
</feature>
<evidence type="ECO:0000313" key="10">
    <source>
        <dbReference type="EMBL" id="MEB3030502.1"/>
    </source>
</evidence>